<evidence type="ECO:0000313" key="2">
    <source>
        <dbReference type="EMBL" id="MUZ59547.1"/>
    </source>
</evidence>
<sequence>MSVALIRDNDVAFAYKALNLVDGLSVAARRVGAAIIDHFNRKTGQCDPSVDRLATLLDMHRATVMRATEQLHEAGLIECVRHGSRTHRNAYLPVWDKFNSIVANWAAKMSGNDDQSEPQDPADTPAPPADTPAGTVARMRPSQSHGCDFDSRTDATLTIRRNHKKEPLEVNVTRAHERKPDTTDHGSRSLGLWNRSKQTGFDKSSRVACSVPYGQVAEQAANSRWEYDLRGLGWVAYGKALEQITPEIANEATAAEIKRRGDGLRLLCTRLSMPMAH</sequence>
<dbReference type="EMBL" id="WPHM01000011">
    <property type="protein sequence ID" value="MUZ59547.1"/>
    <property type="molecule type" value="Genomic_DNA"/>
</dbReference>
<dbReference type="Pfam" id="PF13730">
    <property type="entry name" value="HTH_36"/>
    <property type="match status" value="1"/>
</dbReference>
<dbReference type="Proteomes" id="UP000436692">
    <property type="component" value="Unassembled WGS sequence"/>
</dbReference>
<proteinExistence type="predicted"/>
<name>A0AAE4WEJ3_AGRVI</name>
<reference evidence="2 3" key="1">
    <citation type="submission" date="2019-12" db="EMBL/GenBank/DDBJ databases">
        <title>Whole-genome sequencing of Allorhizobium vitis.</title>
        <authorList>
            <person name="Gan H.M."/>
            <person name="Szegedi E."/>
            <person name="Burr T."/>
            <person name="Savka M.A."/>
        </authorList>
    </citation>
    <scope>NUCLEOTIDE SEQUENCE [LARGE SCALE GENOMIC DNA]</scope>
    <source>
        <strain evidence="2 3">CG989</strain>
    </source>
</reference>
<dbReference type="InterPro" id="IPR036388">
    <property type="entry name" value="WH-like_DNA-bd_sf"/>
</dbReference>
<gene>
    <name evidence="2" type="ORF">GOZ95_19065</name>
</gene>
<dbReference type="Gene3D" id="1.10.10.10">
    <property type="entry name" value="Winged helix-like DNA-binding domain superfamily/Winged helix DNA-binding domain"/>
    <property type="match status" value="1"/>
</dbReference>
<organism evidence="2 3">
    <name type="scientific">Agrobacterium vitis</name>
    <name type="common">Rhizobium vitis</name>
    <dbReference type="NCBI Taxonomy" id="373"/>
    <lineage>
        <taxon>Bacteria</taxon>
        <taxon>Pseudomonadati</taxon>
        <taxon>Pseudomonadota</taxon>
        <taxon>Alphaproteobacteria</taxon>
        <taxon>Hyphomicrobiales</taxon>
        <taxon>Rhizobiaceae</taxon>
        <taxon>Rhizobium/Agrobacterium group</taxon>
        <taxon>Agrobacterium</taxon>
    </lineage>
</organism>
<evidence type="ECO:0000256" key="1">
    <source>
        <dbReference type="SAM" id="MobiDB-lite"/>
    </source>
</evidence>
<dbReference type="SUPFAM" id="SSF46785">
    <property type="entry name" value="Winged helix' DNA-binding domain"/>
    <property type="match status" value="1"/>
</dbReference>
<protein>
    <submittedName>
        <fullName evidence="2">Helix-turn-helix domain-containing protein</fullName>
    </submittedName>
</protein>
<evidence type="ECO:0000313" key="3">
    <source>
        <dbReference type="Proteomes" id="UP000436692"/>
    </source>
</evidence>
<accession>A0AAE4WEJ3</accession>
<feature type="region of interest" description="Disordered" evidence="1">
    <location>
        <begin position="110"/>
        <end position="193"/>
    </location>
</feature>
<comment type="caution">
    <text evidence="2">The sequence shown here is derived from an EMBL/GenBank/DDBJ whole genome shotgun (WGS) entry which is preliminary data.</text>
</comment>
<feature type="compositionally biased region" description="Basic and acidic residues" evidence="1">
    <location>
        <begin position="174"/>
        <end position="187"/>
    </location>
</feature>
<dbReference type="AlphaFoldDB" id="A0AAE4WEJ3"/>
<dbReference type="InterPro" id="IPR036390">
    <property type="entry name" value="WH_DNA-bd_sf"/>
</dbReference>